<dbReference type="EMBL" id="CP000473">
    <property type="protein sequence ID" value="ABJ81047.1"/>
    <property type="molecule type" value="Genomic_DNA"/>
</dbReference>
<feature type="chain" id="PRO_5004163637" description="Sulfatase-modifying factor enzyme-like domain-containing protein" evidence="1">
    <location>
        <begin position="18"/>
        <end position="239"/>
    </location>
</feature>
<dbReference type="GO" id="GO:0120147">
    <property type="term" value="F:formylglycine-generating oxidase activity"/>
    <property type="evidence" value="ECO:0007669"/>
    <property type="project" value="TreeGrafter"/>
</dbReference>
<protein>
    <recommendedName>
        <fullName evidence="2">Sulfatase-modifying factor enzyme-like domain-containing protein</fullName>
    </recommendedName>
</protein>
<gene>
    <name evidence="3" type="ordered locus">Acid_0031</name>
</gene>
<sequence>MIRLLLLYALAHPPVFVTIPAGSFIMGCEPSDPCAAGSPRHRVTFDHPFQMMKTEVTVRDFRAFVKATGYLTEAEKSGDTLTWRSPGFPLSPAQPVVFMTLNDATAYCSSIGARVPTEAEWEYAARAGATTAHYWGEEIDDRYVWYFNNTDQRPQPVARKLPNAWGLYDIEGNAAEWVTIDKVGSLRGGSYAACPEPYPPSKGVRQRGFSLGPTFQLFKSSSFRRDERRYDFGIRCAKP</sequence>
<organism evidence="3">
    <name type="scientific">Solibacter usitatus (strain Ellin6076)</name>
    <dbReference type="NCBI Taxonomy" id="234267"/>
    <lineage>
        <taxon>Bacteria</taxon>
        <taxon>Pseudomonadati</taxon>
        <taxon>Acidobacteriota</taxon>
        <taxon>Terriglobia</taxon>
        <taxon>Bryobacterales</taxon>
        <taxon>Solibacteraceae</taxon>
        <taxon>Candidatus Solibacter</taxon>
    </lineage>
</organism>
<evidence type="ECO:0000313" key="3">
    <source>
        <dbReference type="EMBL" id="ABJ81047.1"/>
    </source>
</evidence>
<dbReference type="InterPro" id="IPR051043">
    <property type="entry name" value="Sulfatase_Mod_Factor_Kinase"/>
</dbReference>
<dbReference type="Pfam" id="PF03781">
    <property type="entry name" value="FGE-sulfatase"/>
    <property type="match status" value="1"/>
</dbReference>
<accession>Q02D19</accession>
<dbReference type="InParanoid" id="Q02D19"/>
<evidence type="ECO:0000256" key="1">
    <source>
        <dbReference type="SAM" id="SignalP"/>
    </source>
</evidence>
<dbReference type="InterPro" id="IPR005532">
    <property type="entry name" value="SUMF_dom"/>
</dbReference>
<dbReference type="InterPro" id="IPR042095">
    <property type="entry name" value="SUMF_sf"/>
</dbReference>
<dbReference type="PROSITE" id="PS51257">
    <property type="entry name" value="PROKAR_LIPOPROTEIN"/>
    <property type="match status" value="1"/>
</dbReference>
<dbReference type="STRING" id="234267.Acid_0031"/>
<dbReference type="OrthoDB" id="9768004at2"/>
<dbReference type="PANTHER" id="PTHR23150:SF19">
    <property type="entry name" value="FORMYLGLYCINE-GENERATING ENZYME"/>
    <property type="match status" value="1"/>
</dbReference>
<dbReference type="Gene3D" id="3.90.1580.10">
    <property type="entry name" value="paralog of FGE (formylglycine-generating enzyme)"/>
    <property type="match status" value="1"/>
</dbReference>
<feature type="signal peptide" evidence="1">
    <location>
        <begin position="1"/>
        <end position="17"/>
    </location>
</feature>
<evidence type="ECO:0000259" key="2">
    <source>
        <dbReference type="Pfam" id="PF03781"/>
    </source>
</evidence>
<reference evidence="3" key="1">
    <citation type="submission" date="2006-10" db="EMBL/GenBank/DDBJ databases">
        <title>Complete sequence of Solibacter usitatus Ellin6076.</title>
        <authorList>
            <consortium name="US DOE Joint Genome Institute"/>
            <person name="Copeland A."/>
            <person name="Lucas S."/>
            <person name="Lapidus A."/>
            <person name="Barry K."/>
            <person name="Detter J.C."/>
            <person name="Glavina del Rio T."/>
            <person name="Hammon N."/>
            <person name="Israni S."/>
            <person name="Dalin E."/>
            <person name="Tice H."/>
            <person name="Pitluck S."/>
            <person name="Thompson L.S."/>
            <person name="Brettin T."/>
            <person name="Bruce D."/>
            <person name="Han C."/>
            <person name="Tapia R."/>
            <person name="Gilna P."/>
            <person name="Schmutz J."/>
            <person name="Larimer F."/>
            <person name="Land M."/>
            <person name="Hauser L."/>
            <person name="Kyrpides N."/>
            <person name="Mikhailova N."/>
            <person name="Janssen P.H."/>
            <person name="Kuske C.R."/>
            <person name="Richardson P."/>
        </authorList>
    </citation>
    <scope>NUCLEOTIDE SEQUENCE</scope>
    <source>
        <strain evidence="3">Ellin6076</strain>
    </source>
</reference>
<dbReference type="InterPro" id="IPR016187">
    <property type="entry name" value="CTDL_fold"/>
</dbReference>
<proteinExistence type="predicted"/>
<dbReference type="SUPFAM" id="SSF56436">
    <property type="entry name" value="C-type lectin-like"/>
    <property type="match status" value="1"/>
</dbReference>
<dbReference type="eggNOG" id="COG1262">
    <property type="taxonomic scope" value="Bacteria"/>
</dbReference>
<keyword evidence="1" id="KW-0732">Signal</keyword>
<dbReference type="KEGG" id="sus:Acid_0031"/>
<dbReference type="AlphaFoldDB" id="Q02D19"/>
<name>Q02D19_SOLUE</name>
<dbReference type="PANTHER" id="PTHR23150">
    <property type="entry name" value="SULFATASE MODIFYING FACTOR 1, 2"/>
    <property type="match status" value="1"/>
</dbReference>
<feature type="domain" description="Sulfatase-modifying factor enzyme-like" evidence="2">
    <location>
        <begin position="15"/>
        <end position="237"/>
    </location>
</feature>
<dbReference type="HOGENOM" id="CLU_012431_0_2_0"/>